<keyword evidence="3" id="KW-1185">Reference proteome</keyword>
<dbReference type="RefSeq" id="WP_379142226.1">
    <property type="nucleotide sequence ID" value="NZ_JBHUEN010000021.1"/>
</dbReference>
<feature type="domain" description="MIP18 family-like" evidence="1">
    <location>
        <begin position="6"/>
        <end position="77"/>
    </location>
</feature>
<dbReference type="Gene3D" id="3.30.300.130">
    <property type="entry name" value="Fe-S cluster assembly (FSCA)"/>
    <property type="match status" value="1"/>
</dbReference>
<evidence type="ECO:0000313" key="3">
    <source>
        <dbReference type="Proteomes" id="UP001597213"/>
    </source>
</evidence>
<dbReference type="EMBL" id="JBHUEN010000021">
    <property type="protein sequence ID" value="MFD1881955.1"/>
    <property type="molecule type" value="Genomic_DNA"/>
</dbReference>
<dbReference type="InterPro" id="IPR006121">
    <property type="entry name" value="HMA_dom"/>
</dbReference>
<dbReference type="CDD" id="cd00371">
    <property type="entry name" value="HMA"/>
    <property type="match status" value="1"/>
</dbReference>
<dbReference type="InterPro" id="IPR034904">
    <property type="entry name" value="FSCA_dom_sf"/>
</dbReference>
<dbReference type="Proteomes" id="UP001597213">
    <property type="component" value="Unassembled WGS sequence"/>
</dbReference>
<accession>A0ABW4R899</accession>
<proteinExistence type="predicted"/>
<dbReference type="PANTHER" id="PTHR42831:SF1">
    <property type="entry name" value="FE-S PROTEIN MATURATION AUXILIARY FACTOR YITW"/>
    <property type="match status" value="1"/>
</dbReference>
<sequence>MTEPLADIRQALRGVLDPETGRDLIAMGMIYDIRFAAGTAHVTMTTTTRGCPLTGMLRTGVEAALLALPGIEAAEVTLTWDPPWTPDLIEPLPQ</sequence>
<dbReference type="SUPFAM" id="SSF117916">
    <property type="entry name" value="Fe-S cluster assembly (FSCA) domain-like"/>
    <property type="match status" value="1"/>
</dbReference>
<evidence type="ECO:0000259" key="1">
    <source>
        <dbReference type="Pfam" id="PF01883"/>
    </source>
</evidence>
<organism evidence="2 3">
    <name type="scientific">Paracoccus pacificus</name>
    <dbReference type="NCBI Taxonomy" id="1463598"/>
    <lineage>
        <taxon>Bacteria</taxon>
        <taxon>Pseudomonadati</taxon>
        <taxon>Pseudomonadota</taxon>
        <taxon>Alphaproteobacteria</taxon>
        <taxon>Rhodobacterales</taxon>
        <taxon>Paracoccaceae</taxon>
        <taxon>Paracoccus</taxon>
    </lineage>
</organism>
<dbReference type="InterPro" id="IPR052339">
    <property type="entry name" value="Fe-S_Maturation_MIP18"/>
</dbReference>
<dbReference type="InterPro" id="IPR002744">
    <property type="entry name" value="MIP18-like"/>
</dbReference>
<dbReference type="PANTHER" id="PTHR42831">
    <property type="entry name" value="FE-S PROTEIN MATURATION AUXILIARY FACTOR YITW"/>
    <property type="match status" value="1"/>
</dbReference>
<evidence type="ECO:0000313" key="2">
    <source>
        <dbReference type="EMBL" id="MFD1881955.1"/>
    </source>
</evidence>
<dbReference type="Pfam" id="PF01883">
    <property type="entry name" value="FeS_assembly_P"/>
    <property type="match status" value="1"/>
</dbReference>
<name>A0ABW4R899_9RHOB</name>
<gene>
    <name evidence="2" type="ORF">ACFSCT_09520</name>
</gene>
<reference evidence="3" key="1">
    <citation type="journal article" date="2019" name="Int. J. Syst. Evol. Microbiol.">
        <title>The Global Catalogue of Microorganisms (GCM) 10K type strain sequencing project: providing services to taxonomists for standard genome sequencing and annotation.</title>
        <authorList>
            <consortium name="The Broad Institute Genomics Platform"/>
            <consortium name="The Broad Institute Genome Sequencing Center for Infectious Disease"/>
            <person name="Wu L."/>
            <person name="Ma J."/>
        </authorList>
    </citation>
    <scope>NUCLEOTIDE SEQUENCE [LARGE SCALE GENOMIC DNA]</scope>
    <source>
        <strain evidence="3">CCUG 56029</strain>
    </source>
</reference>
<protein>
    <submittedName>
        <fullName evidence="2">Metal-sulfur cluster assembly factor</fullName>
    </submittedName>
</protein>
<comment type="caution">
    <text evidence="2">The sequence shown here is derived from an EMBL/GenBank/DDBJ whole genome shotgun (WGS) entry which is preliminary data.</text>
</comment>